<protein>
    <recommendedName>
        <fullName evidence="2">histidine kinase</fullName>
        <ecNumber evidence="2">2.7.13.3</ecNumber>
    </recommendedName>
</protein>
<keyword evidence="10" id="KW-0804">Transcription</keyword>
<dbReference type="PANTHER" id="PTHR43547:SF2">
    <property type="entry name" value="HYBRID SIGNAL TRANSDUCTION HISTIDINE KINASE C"/>
    <property type="match status" value="1"/>
</dbReference>
<dbReference type="CDD" id="cd00082">
    <property type="entry name" value="HisKA"/>
    <property type="match status" value="1"/>
</dbReference>
<dbReference type="InterPro" id="IPR005467">
    <property type="entry name" value="His_kinase_dom"/>
</dbReference>
<dbReference type="InterPro" id="IPR003661">
    <property type="entry name" value="HisK_dim/P_dom"/>
</dbReference>
<keyword evidence="9" id="KW-0805">Transcription regulation</keyword>
<dbReference type="InterPro" id="IPR036097">
    <property type="entry name" value="HisK_dim/P_sf"/>
</dbReference>
<evidence type="ECO:0000256" key="2">
    <source>
        <dbReference type="ARBA" id="ARBA00012438"/>
    </source>
</evidence>
<evidence type="ECO:0000259" key="13">
    <source>
        <dbReference type="PROSITE" id="PS50109"/>
    </source>
</evidence>
<dbReference type="Gene3D" id="2.130.10.10">
    <property type="entry name" value="YVTN repeat-like/Quinoprotein amine dehydrogenase"/>
    <property type="match status" value="2"/>
</dbReference>
<dbReference type="Gene3D" id="3.40.50.2300">
    <property type="match status" value="1"/>
</dbReference>
<dbReference type="SMART" id="SM00448">
    <property type="entry name" value="REC"/>
    <property type="match status" value="1"/>
</dbReference>
<dbReference type="InterPro" id="IPR013783">
    <property type="entry name" value="Ig-like_fold"/>
</dbReference>
<evidence type="ECO:0000256" key="8">
    <source>
        <dbReference type="ARBA" id="ARBA00023012"/>
    </source>
</evidence>
<dbReference type="SUPFAM" id="SSF47384">
    <property type="entry name" value="Homodimeric domain of signal transducing histidine kinase"/>
    <property type="match status" value="1"/>
</dbReference>
<keyword evidence="6" id="KW-0418">Kinase</keyword>
<dbReference type="Gene3D" id="1.10.287.130">
    <property type="match status" value="1"/>
</dbReference>
<keyword evidence="3 11" id="KW-0597">Phosphoprotein</keyword>
<evidence type="ECO:0000259" key="12">
    <source>
        <dbReference type="PROSITE" id="PS01124"/>
    </source>
</evidence>
<dbReference type="InterPro" id="IPR015943">
    <property type="entry name" value="WD40/YVTN_repeat-like_dom_sf"/>
</dbReference>
<evidence type="ECO:0000256" key="7">
    <source>
        <dbReference type="ARBA" id="ARBA00022840"/>
    </source>
</evidence>
<feature type="domain" description="Response regulatory" evidence="14">
    <location>
        <begin position="1113"/>
        <end position="1228"/>
    </location>
</feature>
<dbReference type="EMBL" id="RJTM01000068">
    <property type="protein sequence ID" value="RNL87901.1"/>
    <property type="molecule type" value="Genomic_DNA"/>
</dbReference>
<accession>A0A3N0EJ95</accession>
<dbReference type="SMART" id="SM00342">
    <property type="entry name" value="HTH_ARAC"/>
    <property type="match status" value="1"/>
</dbReference>
<dbReference type="PROSITE" id="PS01124">
    <property type="entry name" value="HTH_ARAC_FAMILY_2"/>
    <property type="match status" value="1"/>
</dbReference>
<dbReference type="PANTHER" id="PTHR43547">
    <property type="entry name" value="TWO-COMPONENT HISTIDINE KINASE"/>
    <property type="match status" value="1"/>
</dbReference>
<dbReference type="SMART" id="SM00388">
    <property type="entry name" value="HisKA"/>
    <property type="match status" value="1"/>
</dbReference>
<evidence type="ECO:0000256" key="1">
    <source>
        <dbReference type="ARBA" id="ARBA00000085"/>
    </source>
</evidence>
<proteinExistence type="predicted"/>
<dbReference type="SUPFAM" id="SSF52172">
    <property type="entry name" value="CheY-like"/>
    <property type="match status" value="1"/>
</dbReference>
<evidence type="ECO:0000256" key="3">
    <source>
        <dbReference type="ARBA" id="ARBA00022553"/>
    </source>
</evidence>
<dbReference type="SUPFAM" id="SSF55874">
    <property type="entry name" value="ATPase domain of HSP90 chaperone/DNA topoisomerase II/histidine kinase"/>
    <property type="match status" value="1"/>
</dbReference>
<gene>
    <name evidence="15" type="ORF">ED312_09390</name>
</gene>
<keyword evidence="4" id="KW-0808">Transferase</keyword>
<dbReference type="PRINTS" id="PR00344">
    <property type="entry name" value="BCTRLSENSOR"/>
</dbReference>
<keyword evidence="5" id="KW-0547">Nucleotide-binding</keyword>
<evidence type="ECO:0000256" key="11">
    <source>
        <dbReference type="PROSITE-ProRule" id="PRU00169"/>
    </source>
</evidence>
<evidence type="ECO:0000313" key="15">
    <source>
        <dbReference type="EMBL" id="RNL87901.1"/>
    </source>
</evidence>
<dbReference type="InterPro" id="IPR018060">
    <property type="entry name" value="HTH_AraC"/>
</dbReference>
<dbReference type="InterPro" id="IPR001789">
    <property type="entry name" value="Sig_transdc_resp-reg_receiver"/>
</dbReference>
<dbReference type="Proteomes" id="UP000267469">
    <property type="component" value="Unassembled WGS sequence"/>
</dbReference>
<organism evidence="15 16">
    <name type="scientific">Sinomicrobium pectinilyticum</name>
    <dbReference type="NCBI Taxonomy" id="1084421"/>
    <lineage>
        <taxon>Bacteria</taxon>
        <taxon>Pseudomonadati</taxon>
        <taxon>Bacteroidota</taxon>
        <taxon>Flavobacteriia</taxon>
        <taxon>Flavobacteriales</taxon>
        <taxon>Flavobacteriaceae</taxon>
        <taxon>Sinomicrobium</taxon>
    </lineage>
</organism>
<dbReference type="OrthoDB" id="9809670at2"/>
<dbReference type="Pfam" id="PF00072">
    <property type="entry name" value="Response_reg"/>
    <property type="match status" value="1"/>
</dbReference>
<dbReference type="SMART" id="SM00387">
    <property type="entry name" value="HATPase_c"/>
    <property type="match status" value="1"/>
</dbReference>
<dbReference type="SUPFAM" id="SSF101898">
    <property type="entry name" value="NHL repeat"/>
    <property type="match status" value="1"/>
</dbReference>
<dbReference type="Gene3D" id="2.60.40.10">
    <property type="entry name" value="Immunoglobulins"/>
    <property type="match status" value="1"/>
</dbReference>
<feature type="domain" description="HTH araC/xylS-type" evidence="12">
    <location>
        <begin position="1262"/>
        <end position="1361"/>
    </location>
</feature>
<evidence type="ECO:0000256" key="4">
    <source>
        <dbReference type="ARBA" id="ARBA00022679"/>
    </source>
</evidence>
<dbReference type="InterPro" id="IPR011123">
    <property type="entry name" value="Y_Y_Y"/>
</dbReference>
<dbReference type="InterPro" id="IPR011006">
    <property type="entry name" value="CheY-like_superfamily"/>
</dbReference>
<dbReference type="Pfam" id="PF12833">
    <property type="entry name" value="HTH_18"/>
    <property type="match status" value="1"/>
</dbReference>
<dbReference type="PROSITE" id="PS50110">
    <property type="entry name" value="RESPONSE_REGULATORY"/>
    <property type="match status" value="1"/>
</dbReference>
<evidence type="ECO:0000256" key="6">
    <source>
        <dbReference type="ARBA" id="ARBA00022777"/>
    </source>
</evidence>
<evidence type="ECO:0000259" key="14">
    <source>
        <dbReference type="PROSITE" id="PS50110"/>
    </source>
</evidence>
<feature type="domain" description="Histidine kinase" evidence="13">
    <location>
        <begin position="847"/>
        <end position="1068"/>
    </location>
</feature>
<dbReference type="InterPro" id="IPR009057">
    <property type="entry name" value="Homeodomain-like_sf"/>
</dbReference>
<dbReference type="Pfam" id="PF00512">
    <property type="entry name" value="HisKA"/>
    <property type="match status" value="1"/>
</dbReference>
<keyword evidence="16" id="KW-1185">Reference proteome</keyword>
<name>A0A3N0EJ95_SINP1</name>
<dbReference type="SUPFAM" id="SSF63829">
    <property type="entry name" value="Calcium-dependent phosphotriesterase"/>
    <property type="match status" value="2"/>
</dbReference>
<dbReference type="Pfam" id="PF07495">
    <property type="entry name" value="Y_Y_Y"/>
    <property type="match status" value="1"/>
</dbReference>
<dbReference type="InterPro" id="IPR003594">
    <property type="entry name" value="HATPase_dom"/>
</dbReference>
<evidence type="ECO:0000256" key="10">
    <source>
        <dbReference type="ARBA" id="ARBA00023163"/>
    </source>
</evidence>
<dbReference type="Gene3D" id="3.30.565.10">
    <property type="entry name" value="Histidine kinase-like ATPase, C-terminal domain"/>
    <property type="match status" value="1"/>
</dbReference>
<evidence type="ECO:0000256" key="5">
    <source>
        <dbReference type="ARBA" id="ARBA00022741"/>
    </source>
</evidence>
<comment type="catalytic activity">
    <reaction evidence="1">
        <text>ATP + protein L-histidine = ADP + protein N-phospho-L-histidine.</text>
        <dbReference type="EC" id="2.7.13.3"/>
    </reaction>
</comment>
<dbReference type="InterPro" id="IPR003961">
    <property type="entry name" value="FN3_dom"/>
</dbReference>
<dbReference type="InterPro" id="IPR004358">
    <property type="entry name" value="Sig_transdc_His_kin-like_C"/>
</dbReference>
<keyword evidence="8" id="KW-0902">Two-component regulatory system</keyword>
<dbReference type="CDD" id="cd00075">
    <property type="entry name" value="HATPase"/>
    <property type="match status" value="1"/>
</dbReference>
<comment type="caution">
    <text evidence="15">The sequence shown here is derived from an EMBL/GenBank/DDBJ whole genome shotgun (WGS) entry which is preliminary data.</text>
</comment>
<dbReference type="GO" id="GO:0000155">
    <property type="term" value="F:phosphorelay sensor kinase activity"/>
    <property type="evidence" value="ECO:0007669"/>
    <property type="project" value="InterPro"/>
</dbReference>
<dbReference type="Pfam" id="PF02518">
    <property type="entry name" value="HATPase_c"/>
    <property type="match status" value="1"/>
</dbReference>
<dbReference type="CDD" id="cd00063">
    <property type="entry name" value="FN3"/>
    <property type="match status" value="1"/>
</dbReference>
<dbReference type="FunFam" id="3.30.565.10:FF:000037">
    <property type="entry name" value="Hybrid sensor histidine kinase/response regulator"/>
    <property type="match status" value="1"/>
</dbReference>
<dbReference type="InterPro" id="IPR011110">
    <property type="entry name" value="Reg_prop"/>
</dbReference>
<reference evidence="15 16" key="1">
    <citation type="submission" date="2018-10" db="EMBL/GenBank/DDBJ databases">
        <title>Sinomicrobium pectinilyticum sp. nov., a pectinase-producing bacterium isolated from alkaline and saline soil, and emended description of the genus Sinomicrobium.</title>
        <authorList>
            <person name="Cheng B."/>
            <person name="Li C."/>
            <person name="Lai Q."/>
            <person name="Du M."/>
            <person name="Shao Z."/>
            <person name="Xu P."/>
            <person name="Yang C."/>
        </authorList>
    </citation>
    <scope>NUCLEOTIDE SEQUENCE [LARGE SCALE GENOMIC DNA]</scope>
    <source>
        <strain evidence="15 16">5DNS001</strain>
    </source>
</reference>
<sequence>MIKNIAFRYFKSLIASPLTGPVLFGAVSFLFFIPVAWAQSGKLYSTDAELSSSLINQVYPDSKGFIWIATEDGLNRYDGAKFRKIKHDEKDTSSILNNYVRVIFEDSENHLLFGFFNGLQMYDHDTQSFTEIPIYNRDKTRLQPHITSITERKNGDILIGTSGFGIFLLKKENNRYSGVRLDPLIPSDYINKLFEDDSENLWILTHDQGLFLISPDKKEPDNFFTAHTGEGNISSICQARNGDIYAGNLNEGLFKYDKAHKTFRHVAQQGHSRLPVKTLYVSRENEILVGTDGEGIKLFNTRNRQISDLNPGVNKFDFSRAKVHSITRDLSGNLWLGIYQKGVMLIPSSSNNFKYIGYQSAQNNAIGSNCVMSVFKDHQGILWVGTDGDGLYGVSADGRQVAHFAPPNAPATIMSVFEDSEHNLWIGSYLKGMAKVDRKTGKFDYVDQIVDDQLHKVESIYAITEDNDKNLWIGSMGAGLFSLNLQTGKVTRHCRGSGSNTDDRLHNKWINCLLYTDDNRLYIGTYDGLSFLDLNTMSFTTGEHTNHTLSKNIIYTLYKDTQKNLWIGTSEGLYRKSPKPGYLKKFTNADGLSSDFICAVKGDKKGDLWISTHYGISKLNTQKQHFINYYINDGLQGNEFSKGAVYSDSSGEIIFGGTNGVTLFDPDSIKDGGKTPDVKITAFYVQNKEVKKGMKSGDHDIIDKNITESDTVRLAHHDNTFSIEFATANFTSPEKITYYYSLNRNDWVSLRQVGNNITFNDLVPGTYTFRVKARENKTFSTPETITIIISPPWYASVTAKICYVVLIILMGVLIYHQIHQRYKTRQKIRKQQYNNQINEAKLQFFINISHEIKTPISLIINPLNKLIRSDNDPERQRSYKLIQRNSERILHLINQLIDVRKIDKGQITLQFQKTEIIGFIHKVCTIFEDQIQTKNIHFEFRHSTPSLYMYADPAYFDKVIQNVLSNAFKFTPDNGTILLALETVKYSNGEDYARITVKDNGRGIKPAETERIFNRFYQNPNTDKPTEGTGIGLHFTRSIVGLHHGTIRAENNTDSEGASFIIDIPLGAHHFGMGPSSQQNVLSQEYEPKREPYITNFYPDTEDRHVQSKTKYNVLIVDDDEDIRNYLHKELAPLYHVAECCNGKQAIVRILQKNPDLIISDVKMPEIDGITLCKRIKQNVNINHIPVILLTAKTTVNDNIEGLATGADAYLSKPFNMDILKKTVRNLIKNRELLKNIYSGNQVKEDSSCKIDIKSADEKLLQKVTRLINDNISNPELQVEMMASEIGISRVHLFRKLKELTNQSPRDFIRNIRLKQAGELLISKNLSITEVAYATGFSNVSKFSSGFKEFYGVTPTVYREKELEAAVK</sequence>
<dbReference type="InterPro" id="IPR036890">
    <property type="entry name" value="HATPase_C_sf"/>
</dbReference>
<keyword evidence="7" id="KW-0067">ATP-binding</keyword>
<dbReference type="Gene3D" id="1.10.10.60">
    <property type="entry name" value="Homeodomain-like"/>
    <property type="match status" value="1"/>
</dbReference>
<dbReference type="PROSITE" id="PS50109">
    <property type="entry name" value="HIS_KIN"/>
    <property type="match status" value="1"/>
</dbReference>
<dbReference type="GO" id="GO:0005524">
    <property type="term" value="F:ATP binding"/>
    <property type="evidence" value="ECO:0007669"/>
    <property type="project" value="UniProtKB-KW"/>
</dbReference>
<dbReference type="CDD" id="cd17574">
    <property type="entry name" value="REC_OmpR"/>
    <property type="match status" value="1"/>
</dbReference>
<dbReference type="EC" id="2.7.13.3" evidence="2"/>
<evidence type="ECO:0000256" key="9">
    <source>
        <dbReference type="ARBA" id="ARBA00023015"/>
    </source>
</evidence>
<feature type="modified residue" description="4-aspartylphosphate" evidence="11">
    <location>
        <position position="1161"/>
    </location>
</feature>
<dbReference type="GO" id="GO:0003700">
    <property type="term" value="F:DNA-binding transcription factor activity"/>
    <property type="evidence" value="ECO:0007669"/>
    <property type="project" value="InterPro"/>
</dbReference>
<dbReference type="SUPFAM" id="SSF46689">
    <property type="entry name" value="Homeodomain-like"/>
    <property type="match status" value="1"/>
</dbReference>
<dbReference type="Pfam" id="PF07494">
    <property type="entry name" value="Reg_prop"/>
    <property type="match status" value="3"/>
</dbReference>
<dbReference type="GO" id="GO:0043565">
    <property type="term" value="F:sequence-specific DNA binding"/>
    <property type="evidence" value="ECO:0007669"/>
    <property type="project" value="InterPro"/>
</dbReference>
<dbReference type="RefSeq" id="WP_123215817.1">
    <property type="nucleotide sequence ID" value="NZ_RJTM01000068.1"/>
</dbReference>
<dbReference type="FunFam" id="3.40.50.2300:FF:000138">
    <property type="entry name" value="Two-component system sensor histidine kinase/response regulator"/>
    <property type="match status" value="1"/>
</dbReference>
<evidence type="ECO:0000313" key="16">
    <source>
        <dbReference type="Proteomes" id="UP000267469"/>
    </source>
</evidence>